<dbReference type="GO" id="GO:0005794">
    <property type="term" value="C:Golgi apparatus"/>
    <property type="evidence" value="ECO:0000318"/>
    <property type="project" value="GO_Central"/>
</dbReference>
<keyword evidence="1" id="KW-0343">GTPase activation</keyword>
<dbReference type="OMA" id="SIVIRIW"/>
<feature type="domain" description="Rab-GAP TBC" evidence="2">
    <location>
        <begin position="1"/>
        <end position="143"/>
    </location>
</feature>
<organism evidence="3 4">
    <name type="scientific">Monosiga brevicollis</name>
    <name type="common">Choanoflagellate</name>
    <dbReference type="NCBI Taxonomy" id="81824"/>
    <lineage>
        <taxon>Eukaryota</taxon>
        <taxon>Choanoflagellata</taxon>
        <taxon>Craspedida</taxon>
        <taxon>Salpingoecidae</taxon>
        <taxon>Monosiga</taxon>
    </lineage>
</organism>
<dbReference type="SUPFAM" id="SSF47923">
    <property type="entry name" value="Ypt/Rab-GAP domain of gyp1p"/>
    <property type="match status" value="2"/>
</dbReference>
<dbReference type="PANTHER" id="PTHR47219">
    <property type="entry name" value="RAB GTPASE-ACTIVATING PROTEIN 1-LIKE"/>
    <property type="match status" value="1"/>
</dbReference>
<sequence>VDRAFPEHSLFRDSMGTGQSALFNCMRAYAVLDDECGYCQGMSFIGGLLLMHLPEAEAFEVLKALMFTQNLRARYMPDMQALQLQLYQLSRLLHDHVPEVYGHFDQHDIEPFLYATPWFLTFFSTSFSVEFAKRVMDAVLVGGDSIIFAVSLSLIRMAASEIAACDSFERTLNFLQVALPRLADEHMDKVMQDATDMRMDAAQLEMYSDEF</sequence>
<dbReference type="InterPro" id="IPR050302">
    <property type="entry name" value="Rab_GAP_TBC_domain"/>
</dbReference>
<dbReference type="Pfam" id="PF00566">
    <property type="entry name" value="RabGAP-TBC"/>
    <property type="match status" value="1"/>
</dbReference>
<proteinExistence type="predicted"/>
<feature type="non-terminal residue" evidence="3">
    <location>
        <position position="211"/>
    </location>
</feature>
<gene>
    <name evidence="3" type="ORF">MONBRDRAFT_2868</name>
</gene>
<dbReference type="eggNOG" id="KOG4436">
    <property type="taxonomic scope" value="Eukaryota"/>
</dbReference>
<dbReference type="KEGG" id="mbr:MONBRDRAFT_2868"/>
<dbReference type="RefSeq" id="XP_001743612.1">
    <property type="nucleotide sequence ID" value="XM_001743560.1"/>
</dbReference>
<evidence type="ECO:0000313" key="4">
    <source>
        <dbReference type="Proteomes" id="UP000001357"/>
    </source>
</evidence>
<evidence type="ECO:0000259" key="2">
    <source>
        <dbReference type="PROSITE" id="PS50086"/>
    </source>
</evidence>
<accession>A9UT58</accession>
<dbReference type="InterPro" id="IPR000195">
    <property type="entry name" value="Rab-GAP-TBC_dom"/>
</dbReference>
<evidence type="ECO:0000256" key="1">
    <source>
        <dbReference type="ARBA" id="ARBA00022468"/>
    </source>
</evidence>
<evidence type="ECO:0000313" key="3">
    <source>
        <dbReference type="EMBL" id="EDQ91190.1"/>
    </source>
</evidence>
<dbReference type="FunFam" id="1.10.8.270:FF:000001">
    <property type="entry name" value="TBC1 domain family member 1"/>
    <property type="match status" value="1"/>
</dbReference>
<dbReference type="STRING" id="81824.A9UT58"/>
<dbReference type="Proteomes" id="UP000001357">
    <property type="component" value="Unassembled WGS sequence"/>
</dbReference>
<dbReference type="Gene3D" id="1.10.472.80">
    <property type="entry name" value="Ypt/Rab-GAP domain of gyp1p, domain 3"/>
    <property type="match status" value="1"/>
</dbReference>
<dbReference type="InterPro" id="IPR035969">
    <property type="entry name" value="Rab-GAP_TBC_sf"/>
</dbReference>
<protein>
    <recommendedName>
        <fullName evidence="2">Rab-GAP TBC domain-containing protein</fullName>
    </recommendedName>
</protein>
<dbReference type="GeneID" id="5889197"/>
<feature type="non-terminal residue" evidence="3">
    <location>
        <position position="1"/>
    </location>
</feature>
<dbReference type="InParanoid" id="A9UT58"/>
<dbReference type="SMART" id="SM00164">
    <property type="entry name" value="TBC"/>
    <property type="match status" value="1"/>
</dbReference>
<dbReference type="Gene3D" id="1.10.8.270">
    <property type="entry name" value="putative rabgap domain of human tbc1 domain family member 14 like domains"/>
    <property type="match status" value="1"/>
</dbReference>
<keyword evidence="4" id="KW-1185">Reference proteome</keyword>
<name>A9UT58_MONBE</name>
<dbReference type="GO" id="GO:0005096">
    <property type="term" value="F:GTPase activator activity"/>
    <property type="evidence" value="ECO:0000318"/>
    <property type="project" value="GO_Central"/>
</dbReference>
<dbReference type="PANTHER" id="PTHR47219:SF16">
    <property type="entry name" value="GTPASE ACTIVATING PROTEIN"/>
    <property type="match status" value="1"/>
</dbReference>
<reference evidence="3 4" key="1">
    <citation type="journal article" date="2008" name="Nature">
        <title>The genome of the choanoflagellate Monosiga brevicollis and the origin of metazoans.</title>
        <authorList>
            <consortium name="JGI Sequencing"/>
            <person name="King N."/>
            <person name="Westbrook M.J."/>
            <person name="Young S.L."/>
            <person name="Kuo A."/>
            <person name="Abedin M."/>
            <person name="Chapman J."/>
            <person name="Fairclough S."/>
            <person name="Hellsten U."/>
            <person name="Isogai Y."/>
            <person name="Letunic I."/>
            <person name="Marr M."/>
            <person name="Pincus D."/>
            <person name="Putnam N."/>
            <person name="Rokas A."/>
            <person name="Wright K.J."/>
            <person name="Zuzow R."/>
            <person name="Dirks W."/>
            <person name="Good M."/>
            <person name="Goodstein D."/>
            <person name="Lemons D."/>
            <person name="Li W."/>
            <person name="Lyons J.B."/>
            <person name="Morris A."/>
            <person name="Nichols S."/>
            <person name="Richter D.J."/>
            <person name="Salamov A."/>
            <person name="Bork P."/>
            <person name="Lim W.A."/>
            <person name="Manning G."/>
            <person name="Miller W.T."/>
            <person name="McGinnis W."/>
            <person name="Shapiro H."/>
            <person name="Tjian R."/>
            <person name="Grigoriev I.V."/>
            <person name="Rokhsar D."/>
        </authorList>
    </citation>
    <scope>NUCLEOTIDE SEQUENCE [LARGE SCALE GENOMIC DNA]</scope>
    <source>
        <strain evidence="4">MX1 / ATCC 50154</strain>
    </source>
</reference>
<dbReference type="PROSITE" id="PS50086">
    <property type="entry name" value="TBC_RABGAP"/>
    <property type="match status" value="1"/>
</dbReference>
<dbReference type="EMBL" id="CH991545">
    <property type="protein sequence ID" value="EDQ91190.1"/>
    <property type="molecule type" value="Genomic_DNA"/>
</dbReference>
<dbReference type="AlphaFoldDB" id="A9UT58"/>
<dbReference type="FunFam" id="1.10.472.80:FF:000027">
    <property type="entry name" value="GTPase activating protein (Evi5)"/>
    <property type="match status" value="1"/>
</dbReference>